<dbReference type="AlphaFoldDB" id="A0A1Y3BTY7"/>
<sequence>MNLSDSEGKNLYQYLNFNSNMGLIHTPCSENIYHPKEEKRSLCLKKCVEKGQMYRTFQRDSAYSTLSNGIYSNIYAMVPYFDRVQISKFLFLDTFSDLLPILSSSQNLYPFFMILCMDQIYHGEFFRKILSSTMDLIVRFR</sequence>
<dbReference type="InterPro" id="IPR056777">
    <property type="entry name" value="Ycf2_N"/>
</dbReference>
<gene>
    <name evidence="2" type="ORF">HannXRQ_Chr00c0448g0574801</name>
</gene>
<organism evidence="2">
    <name type="scientific">Helianthus annuus</name>
    <name type="common">Common sunflower</name>
    <dbReference type="NCBI Taxonomy" id="4232"/>
    <lineage>
        <taxon>Eukaryota</taxon>
        <taxon>Viridiplantae</taxon>
        <taxon>Streptophyta</taxon>
        <taxon>Embryophyta</taxon>
        <taxon>Tracheophyta</taxon>
        <taxon>Spermatophyta</taxon>
        <taxon>Magnoliopsida</taxon>
        <taxon>eudicotyledons</taxon>
        <taxon>Gunneridae</taxon>
        <taxon>Pentapetalae</taxon>
        <taxon>asterids</taxon>
        <taxon>campanulids</taxon>
        <taxon>Asterales</taxon>
        <taxon>Asteraceae</taxon>
        <taxon>Asteroideae</taxon>
        <taxon>Heliantheae alliance</taxon>
        <taxon>Heliantheae</taxon>
        <taxon>Helianthus</taxon>
    </lineage>
</organism>
<dbReference type="EMBL" id="KZ113769">
    <property type="protein sequence ID" value="OTF84439.1"/>
    <property type="molecule type" value="Genomic_DNA"/>
</dbReference>
<name>A0A1Y3BTY7_HELAN</name>
<reference evidence="2" key="1">
    <citation type="submission" date="2017-02" db="EMBL/GenBank/DDBJ databases">
        <title>Sunflower complete genome.</title>
        <authorList>
            <person name="Langlade N."/>
            <person name="Munos S."/>
        </authorList>
    </citation>
    <scope>NUCLEOTIDE SEQUENCE [LARGE SCALE GENOMIC DNA]</scope>
    <source>
        <tissue evidence="2">Leaves</tissue>
    </source>
</reference>
<dbReference type="OMA" id="SIFPDIM"/>
<dbReference type="STRING" id="4232.A0A1Y3BTY7"/>
<evidence type="ECO:0000313" key="2">
    <source>
        <dbReference type="EMBL" id="OTF84439.1"/>
    </source>
</evidence>
<protein>
    <recommendedName>
        <fullName evidence="1">Ycf2 N-terminal domain-containing protein</fullName>
    </recommendedName>
</protein>
<feature type="domain" description="Ycf2 N-terminal" evidence="1">
    <location>
        <begin position="1"/>
        <end position="113"/>
    </location>
</feature>
<accession>A0A1Y3BTY7</accession>
<evidence type="ECO:0000259" key="1">
    <source>
        <dbReference type="Pfam" id="PF05695"/>
    </source>
</evidence>
<proteinExistence type="predicted"/>
<dbReference type="Pfam" id="PF05695">
    <property type="entry name" value="Ycf2"/>
    <property type="match status" value="1"/>
</dbReference>
<dbReference type="InParanoid" id="A0A1Y3BTY7"/>